<evidence type="ECO:0000313" key="2">
    <source>
        <dbReference type="EMBL" id="EYE95045.1"/>
    </source>
</evidence>
<dbReference type="STRING" id="1388766.A0A017SFM9"/>
<proteinExistence type="predicted"/>
<organism evidence="2 3">
    <name type="scientific">Aspergillus ruber (strain CBS 135680)</name>
    <dbReference type="NCBI Taxonomy" id="1388766"/>
    <lineage>
        <taxon>Eukaryota</taxon>
        <taxon>Fungi</taxon>
        <taxon>Dikarya</taxon>
        <taxon>Ascomycota</taxon>
        <taxon>Pezizomycotina</taxon>
        <taxon>Eurotiomycetes</taxon>
        <taxon>Eurotiomycetidae</taxon>
        <taxon>Eurotiales</taxon>
        <taxon>Aspergillaceae</taxon>
        <taxon>Aspergillus</taxon>
        <taxon>Aspergillus subgen. Aspergillus</taxon>
    </lineage>
</organism>
<feature type="compositionally biased region" description="Acidic residues" evidence="1">
    <location>
        <begin position="129"/>
        <end position="159"/>
    </location>
</feature>
<accession>A0A017SFM9</accession>
<protein>
    <submittedName>
        <fullName evidence="2">Uncharacterized protein</fullName>
    </submittedName>
</protein>
<dbReference type="AlphaFoldDB" id="A0A017SFM9"/>
<dbReference type="GeneID" id="63694108"/>
<feature type="compositionally biased region" description="Polar residues" evidence="1">
    <location>
        <begin position="217"/>
        <end position="228"/>
    </location>
</feature>
<feature type="compositionally biased region" description="Basic and acidic residues" evidence="1">
    <location>
        <begin position="378"/>
        <end position="395"/>
    </location>
</feature>
<feature type="compositionally biased region" description="Acidic residues" evidence="1">
    <location>
        <begin position="522"/>
        <end position="536"/>
    </location>
</feature>
<dbReference type="HOGENOM" id="CLU_334926_0_0_1"/>
<feature type="compositionally biased region" description="Basic and acidic residues" evidence="1">
    <location>
        <begin position="331"/>
        <end position="346"/>
    </location>
</feature>
<feature type="compositionally biased region" description="Polar residues" evidence="1">
    <location>
        <begin position="20"/>
        <end position="35"/>
    </location>
</feature>
<reference evidence="3" key="1">
    <citation type="journal article" date="2014" name="Nat. Commun.">
        <title>Genomic adaptations of the halophilic Dead Sea filamentous fungus Eurotium rubrum.</title>
        <authorList>
            <person name="Kis-Papo T."/>
            <person name="Weig A.R."/>
            <person name="Riley R."/>
            <person name="Persoh D."/>
            <person name="Salamov A."/>
            <person name="Sun H."/>
            <person name="Lipzen A."/>
            <person name="Wasser S.P."/>
            <person name="Rambold G."/>
            <person name="Grigoriev I.V."/>
            <person name="Nevo E."/>
        </authorList>
    </citation>
    <scope>NUCLEOTIDE SEQUENCE [LARGE SCALE GENOMIC DNA]</scope>
    <source>
        <strain evidence="3">CBS 135680</strain>
    </source>
</reference>
<keyword evidence="3" id="KW-1185">Reference proteome</keyword>
<feature type="compositionally biased region" description="Basic and acidic residues" evidence="1">
    <location>
        <begin position="285"/>
        <end position="304"/>
    </location>
</feature>
<evidence type="ECO:0000256" key="1">
    <source>
        <dbReference type="SAM" id="MobiDB-lite"/>
    </source>
</evidence>
<dbReference type="EMBL" id="KK088423">
    <property type="protein sequence ID" value="EYE95045.1"/>
    <property type="molecule type" value="Genomic_DNA"/>
</dbReference>
<feature type="compositionally biased region" description="Basic and acidic residues" evidence="1">
    <location>
        <begin position="160"/>
        <end position="173"/>
    </location>
</feature>
<feature type="compositionally biased region" description="Polar residues" evidence="1">
    <location>
        <begin position="505"/>
        <end position="520"/>
    </location>
</feature>
<feature type="compositionally biased region" description="Polar residues" evidence="1">
    <location>
        <begin position="197"/>
        <end position="209"/>
    </location>
</feature>
<feature type="region of interest" description="Disordered" evidence="1">
    <location>
        <begin position="20"/>
        <end position="412"/>
    </location>
</feature>
<gene>
    <name evidence="2" type="ORF">EURHEDRAFT_377595</name>
</gene>
<dbReference type="Proteomes" id="UP000019804">
    <property type="component" value="Unassembled WGS sequence"/>
</dbReference>
<feature type="compositionally biased region" description="Basic residues" evidence="1">
    <location>
        <begin position="488"/>
        <end position="497"/>
    </location>
</feature>
<dbReference type="RefSeq" id="XP_040638733.1">
    <property type="nucleotide sequence ID" value="XM_040778984.1"/>
</dbReference>
<dbReference type="OrthoDB" id="5431211at2759"/>
<sequence length="852" mass="96487">MPSSRIRKRDSTLQTLDILNKVGSASPNASPNTRSCVLPPRRKLHVVSRAQEPRSDGIWNIPKSPEKRGGDAGRERVGVSEPITPRRSTRIRETTSLVGGDDKGMTRSGGQRSLRSMRGVDYQEKKGDGEEESGEEGEDEDNGEDEQEQEVEEGDDEEQEIRLFSDDESETTKPPDTCSLRKKSHEQSSDKEFPSFLSPTALLNGQVPSSDDESNETNEPYFNNTGQEENSDSKAQHSNAEELGEAETNRLGESRSWRQPPSPVVEIRLPLSSPHKPRSSPPVQEVRRDPAERGSDESEWKDEQSFDNVVNGEKSSSMSIPRRLESSSAEQEMREGYIEREVGRDSDDSESEEEQPAENAIDGGERLSRSSIPHRSRSSPEQETHHDCTDGKSENESDYSLEENRAINEAQRAGNARLRSLLAELGARRNCTQREPNEPESEEEHLPDDMVNDGGKSISSFQPEDEQNSSSSSPEPSDADEEVFPQRQPRKRRRVKRYPPGLTRPRSNQNPMFVTEQSGGSESEESDVSDNEDDEAERAAAIAEEEEQARKLQWMEEAMRLGGQRVNWLILTRTARELKQLVDPALAESFVDIWSTIRVLSQLYGERDNRPSEMTLRQCDNLFGSIRCEGDRLLDQAYHLATRPDGARDEVFACDLVDEFEARVIPEMVKLVFSCFNAYYTDVDMFPGIHDHFRRVLVLLRQLCDRTTSMKMQRIVHGTVRCKELGRALNTIIKALDSQDLRIRKPGRSYSSISDKSGQDRSRGSIAIEDDSGREWSQDEGLALIDGLRAYQGPDRYLRIIGHFGHRLQNRTQQELRAKALQVHDKIRPKISTQVQTAEGRRQWEWLLNVRA</sequence>
<feature type="compositionally biased region" description="Basic and acidic residues" evidence="1">
    <location>
        <begin position="64"/>
        <end position="78"/>
    </location>
</feature>
<feature type="compositionally biased region" description="Basic and acidic residues" evidence="1">
    <location>
        <begin position="247"/>
        <end position="256"/>
    </location>
</feature>
<name>A0A017SFM9_ASPRC</name>
<evidence type="ECO:0000313" key="3">
    <source>
        <dbReference type="Proteomes" id="UP000019804"/>
    </source>
</evidence>
<feature type="compositionally biased region" description="Acidic residues" evidence="1">
    <location>
        <begin position="347"/>
        <end position="356"/>
    </location>
</feature>
<feature type="region of interest" description="Disordered" evidence="1">
    <location>
        <begin position="747"/>
        <end position="772"/>
    </location>
</feature>
<feature type="region of interest" description="Disordered" evidence="1">
    <location>
        <begin position="425"/>
        <end position="540"/>
    </location>
</feature>